<evidence type="ECO:0000259" key="2">
    <source>
        <dbReference type="PROSITE" id="PS51212"/>
    </source>
</evidence>
<dbReference type="Proteomes" id="UP001280581">
    <property type="component" value="Unassembled WGS sequence"/>
</dbReference>
<dbReference type="InterPro" id="IPR002889">
    <property type="entry name" value="WSC_carb-bd"/>
</dbReference>
<evidence type="ECO:0000313" key="4">
    <source>
        <dbReference type="Proteomes" id="UP001280581"/>
    </source>
</evidence>
<keyword evidence="1" id="KW-0732">Signal</keyword>
<comment type="caution">
    <text evidence="3">The sequence shown here is derived from an EMBL/GenBank/DDBJ whole genome shotgun (WGS) entry which is preliminary data.</text>
</comment>
<feature type="signal peptide" evidence="1">
    <location>
        <begin position="1"/>
        <end position="20"/>
    </location>
</feature>
<reference evidence="3 4" key="1">
    <citation type="submission" date="2021-02" db="EMBL/GenBank/DDBJ databases">
        <title>Genome assembly of Pseudopithomyces chartarum.</title>
        <authorList>
            <person name="Jauregui R."/>
            <person name="Singh J."/>
            <person name="Voisey C."/>
        </authorList>
    </citation>
    <scope>NUCLEOTIDE SEQUENCE [LARGE SCALE GENOMIC DNA]</scope>
    <source>
        <strain evidence="3 4">AGR01</strain>
    </source>
</reference>
<feature type="chain" id="PRO_5042951921" description="WSC domain-containing protein" evidence="1">
    <location>
        <begin position="21"/>
        <end position="270"/>
    </location>
</feature>
<dbReference type="EMBL" id="WVTA01000007">
    <property type="protein sequence ID" value="KAK3208828.1"/>
    <property type="molecule type" value="Genomic_DNA"/>
</dbReference>
<proteinExistence type="predicted"/>
<name>A0AAN6LXZ6_9PLEO</name>
<dbReference type="Pfam" id="PF01822">
    <property type="entry name" value="WSC"/>
    <property type="match status" value="1"/>
</dbReference>
<sequence length="270" mass="29184">MKYSSAVLLFNLCTILYAQGFEAPLGSPYEGSMTCQSGETPRVTCDGTVADDSNCFCKCTNGANLERTFSQIFQGNGATSSCTGECEKVKKDGQACTLRERDLSHQVETCAAREQHSTDQLDACNARGNELVDKLGSCAAREKNSLTQLEAAQKQTALDASTMLELKAQIDKLEAKMPQYTYKACYPDATSARILNGASTSDSNMTASQCSVFCKAFRYFGTQYGNQCFCGNELAATPVPVSGCDWPCRGSNLENCGGNARMNTYENLKV</sequence>
<dbReference type="SMART" id="SM00321">
    <property type="entry name" value="WSC"/>
    <property type="match status" value="1"/>
</dbReference>
<accession>A0AAN6LXZ6</accession>
<dbReference type="PROSITE" id="PS51212">
    <property type="entry name" value="WSC"/>
    <property type="match status" value="1"/>
</dbReference>
<organism evidence="3 4">
    <name type="scientific">Pseudopithomyces chartarum</name>
    <dbReference type="NCBI Taxonomy" id="1892770"/>
    <lineage>
        <taxon>Eukaryota</taxon>
        <taxon>Fungi</taxon>
        <taxon>Dikarya</taxon>
        <taxon>Ascomycota</taxon>
        <taxon>Pezizomycotina</taxon>
        <taxon>Dothideomycetes</taxon>
        <taxon>Pleosporomycetidae</taxon>
        <taxon>Pleosporales</taxon>
        <taxon>Massarineae</taxon>
        <taxon>Didymosphaeriaceae</taxon>
        <taxon>Pseudopithomyces</taxon>
    </lineage>
</organism>
<feature type="domain" description="WSC" evidence="2">
    <location>
        <begin position="179"/>
        <end position="268"/>
    </location>
</feature>
<evidence type="ECO:0000256" key="1">
    <source>
        <dbReference type="SAM" id="SignalP"/>
    </source>
</evidence>
<evidence type="ECO:0000313" key="3">
    <source>
        <dbReference type="EMBL" id="KAK3208828.1"/>
    </source>
</evidence>
<gene>
    <name evidence="3" type="ORF">GRF29_77g2171485</name>
</gene>
<protein>
    <recommendedName>
        <fullName evidence="2">WSC domain-containing protein</fullName>
    </recommendedName>
</protein>
<keyword evidence="4" id="KW-1185">Reference proteome</keyword>
<dbReference type="AlphaFoldDB" id="A0AAN6LXZ6"/>